<name>A0A9W8DZH2_9FUNG</name>
<dbReference type="AlphaFoldDB" id="A0A9W8DZH2"/>
<dbReference type="GO" id="GO:0003700">
    <property type="term" value="F:DNA-binding transcription factor activity"/>
    <property type="evidence" value="ECO:0007669"/>
    <property type="project" value="InterPro"/>
</dbReference>
<dbReference type="OrthoDB" id="5599050at2759"/>
<feature type="coiled-coil region" evidence="1">
    <location>
        <begin position="145"/>
        <end position="172"/>
    </location>
</feature>
<dbReference type="EMBL" id="JANBPT010000187">
    <property type="protein sequence ID" value="KAJ1926136.1"/>
    <property type="molecule type" value="Genomic_DNA"/>
</dbReference>
<feature type="domain" description="BZIP" evidence="3">
    <location>
        <begin position="79"/>
        <end position="93"/>
    </location>
</feature>
<feature type="compositionally biased region" description="Basic and acidic residues" evidence="2">
    <location>
        <begin position="73"/>
        <end position="83"/>
    </location>
</feature>
<dbReference type="PROSITE" id="PS00036">
    <property type="entry name" value="BZIP_BASIC"/>
    <property type="match status" value="1"/>
</dbReference>
<comment type="caution">
    <text evidence="4">The sequence shown here is derived from an EMBL/GenBank/DDBJ whole genome shotgun (WGS) entry which is preliminary data.</text>
</comment>
<evidence type="ECO:0000259" key="3">
    <source>
        <dbReference type="PROSITE" id="PS00036"/>
    </source>
</evidence>
<dbReference type="Pfam" id="PF07716">
    <property type="entry name" value="bZIP_2"/>
    <property type="match status" value="1"/>
</dbReference>
<dbReference type="InterPro" id="IPR004827">
    <property type="entry name" value="bZIP"/>
</dbReference>
<evidence type="ECO:0000313" key="5">
    <source>
        <dbReference type="Proteomes" id="UP001150569"/>
    </source>
</evidence>
<feature type="compositionally biased region" description="Low complexity" evidence="2">
    <location>
        <begin position="58"/>
        <end position="72"/>
    </location>
</feature>
<dbReference type="InterPro" id="IPR046347">
    <property type="entry name" value="bZIP_sf"/>
</dbReference>
<dbReference type="Proteomes" id="UP001150569">
    <property type="component" value="Unassembled WGS sequence"/>
</dbReference>
<feature type="compositionally biased region" description="Low complexity" evidence="2">
    <location>
        <begin position="9"/>
        <end position="23"/>
    </location>
</feature>
<organism evidence="4 5">
    <name type="scientific">Tieghemiomyces parasiticus</name>
    <dbReference type="NCBI Taxonomy" id="78921"/>
    <lineage>
        <taxon>Eukaryota</taxon>
        <taxon>Fungi</taxon>
        <taxon>Fungi incertae sedis</taxon>
        <taxon>Zoopagomycota</taxon>
        <taxon>Kickxellomycotina</taxon>
        <taxon>Dimargaritomycetes</taxon>
        <taxon>Dimargaritales</taxon>
        <taxon>Dimargaritaceae</taxon>
        <taxon>Tieghemiomyces</taxon>
    </lineage>
</organism>
<dbReference type="Gene3D" id="1.20.5.170">
    <property type="match status" value="1"/>
</dbReference>
<evidence type="ECO:0000256" key="2">
    <source>
        <dbReference type="SAM" id="MobiDB-lite"/>
    </source>
</evidence>
<evidence type="ECO:0000256" key="1">
    <source>
        <dbReference type="SAM" id="Coils"/>
    </source>
</evidence>
<reference evidence="4" key="1">
    <citation type="submission" date="2022-07" db="EMBL/GenBank/DDBJ databases">
        <title>Phylogenomic reconstructions and comparative analyses of Kickxellomycotina fungi.</title>
        <authorList>
            <person name="Reynolds N.K."/>
            <person name="Stajich J.E."/>
            <person name="Barry K."/>
            <person name="Grigoriev I.V."/>
            <person name="Crous P."/>
            <person name="Smith M.E."/>
        </authorList>
    </citation>
    <scope>NUCLEOTIDE SEQUENCE</scope>
    <source>
        <strain evidence="4">RSA 861</strain>
    </source>
</reference>
<proteinExistence type="predicted"/>
<keyword evidence="5" id="KW-1185">Reference proteome</keyword>
<accession>A0A9W8DZH2</accession>
<protein>
    <recommendedName>
        <fullName evidence="3">BZIP domain-containing protein</fullName>
    </recommendedName>
</protein>
<feature type="region of interest" description="Disordered" evidence="2">
    <location>
        <begin position="1"/>
        <end position="102"/>
    </location>
</feature>
<evidence type="ECO:0000313" key="4">
    <source>
        <dbReference type="EMBL" id="KAJ1926136.1"/>
    </source>
</evidence>
<keyword evidence="1" id="KW-0175">Coiled coil</keyword>
<gene>
    <name evidence="4" type="ORF">IWQ60_004071</name>
</gene>
<sequence length="173" mass="19226">MRPEPLAYPPTSAAAPEPTASPYFIPDDSHSPTTRGAGVPYSPPATRKRSRSSDTRRSSPAAASGATSPAAGTDKEATRRIRNAEASARCRYKKRQKEKKDHDRFTDMELQINKIWSKIVLYEAGNTDEGLNLLFSDKSTPDDIVRRLTTKVDRLINENRNLRLQIEALQAST</sequence>
<dbReference type="SUPFAM" id="SSF57959">
    <property type="entry name" value="Leucine zipper domain"/>
    <property type="match status" value="1"/>
</dbReference>